<dbReference type="EMBL" id="JARYMX010000006">
    <property type="protein sequence ID" value="KAJ9543198.1"/>
    <property type="molecule type" value="Genomic_DNA"/>
</dbReference>
<dbReference type="GO" id="GO:0006974">
    <property type="term" value="P:DNA damage response"/>
    <property type="evidence" value="ECO:0007669"/>
    <property type="project" value="UniProtKB-KW"/>
</dbReference>
<reference evidence="6" key="1">
    <citation type="submission" date="2023-03" db="EMBL/GenBank/DDBJ databases">
        <title>Chromosome-scale reference genome and RAD-based genetic map of yellow starthistle (Centaurea solstitialis) reveal putative structural variation and QTLs associated with invader traits.</title>
        <authorList>
            <person name="Reatini B."/>
            <person name="Cang F.A."/>
            <person name="Jiang Q."/>
            <person name="Mckibben M.T.W."/>
            <person name="Barker M.S."/>
            <person name="Rieseberg L.H."/>
            <person name="Dlugosch K.M."/>
        </authorList>
    </citation>
    <scope>NUCLEOTIDE SEQUENCE</scope>
    <source>
        <strain evidence="6">CAN-66</strain>
        <tissue evidence="6">Leaf</tissue>
    </source>
</reference>
<keyword evidence="3" id="KW-0539">Nucleus</keyword>
<gene>
    <name evidence="6" type="ORF">OSB04_022905</name>
</gene>
<dbReference type="AlphaFoldDB" id="A0AA38SQM5"/>
<dbReference type="Pfam" id="PF16589">
    <property type="entry name" value="BRCT_2"/>
    <property type="match status" value="1"/>
</dbReference>
<protein>
    <recommendedName>
        <fullName evidence="5">BRCT domain-containing protein</fullName>
    </recommendedName>
</protein>
<feature type="domain" description="BRCT" evidence="5">
    <location>
        <begin position="833"/>
        <end position="899"/>
    </location>
</feature>
<dbReference type="Pfam" id="PF16770">
    <property type="entry name" value="RTT107_BRCT_5"/>
    <property type="match status" value="1"/>
</dbReference>
<comment type="caution">
    <text evidence="6">The sequence shown here is derived from an EMBL/GenBank/DDBJ whole genome shotgun (WGS) entry which is preliminary data.</text>
</comment>
<feature type="compositionally biased region" description="Polar residues" evidence="4">
    <location>
        <begin position="487"/>
        <end position="500"/>
    </location>
</feature>
<dbReference type="InterPro" id="IPR001357">
    <property type="entry name" value="BRCT_dom"/>
</dbReference>
<evidence type="ECO:0000256" key="4">
    <source>
        <dbReference type="SAM" id="MobiDB-lite"/>
    </source>
</evidence>
<dbReference type="InterPro" id="IPR051579">
    <property type="entry name" value="DDR_Transcriptional_Reg"/>
</dbReference>
<dbReference type="PROSITE" id="PS50172">
    <property type="entry name" value="BRCT"/>
    <property type="match status" value="1"/>
</dbReference>
<evidence type="ECO:0000313" key="6">
    <source>
        <dbReference type="EMBL" id="KAJ9543198.1"/>
    </source>
</evidence>
<dbReference type="Proteomes" id="UP001172457">
    <property type="component" value="Chromosome 6"/>
</dbReference>
<comment type="subcellular location">
    <subcellularLocation>
        <location evidence="1">Nucleus</location>
    </subcellularLocation>
</comment>
<evidence type="ECO:0000259" key="5">
    <source>
        <dbReference type="PROSITE" id="PS50172"/>
    </source>
</evidence>
<dbReference type="CDD" id="cd18432">
    <property type="entry name" value="BRCT_PAXIP1_rpt6_like"/>
    <property type="match status" value="1"/>
</dbReference>
<dbReference type="CDD" id="cd17744">
    <property type="entry name" value="BRCT_MDC1_rpt1"/>
    <property type="match status" value="1"/>
</dbReference>
<organism evidence="6 7">
    <name type="scientific">Centaurea solstitialis</name>
    <name type="common">yellow star-thistle</name>
    <dbReference type="NCBI Taxonomy" id="347529"/>
    <lineage>
        <taxon>Eukaryota</taxon>
        <taxon>Viridiplantae</taxon>
        <taxon>Streptophyta</taxon>
        <taxon>Embryophyta</taxon>
        <taxon>Tracheophyta</taxon>
        <taxon>Spermatophyta</taxon>
        <taxon>Magnoliopsida</taxon>
        <taxon>eudicotyledons</taxon>
        <taxon>Gunneridae</taxon>
        <taxon>Pentapetalae</taxon>
        <taxon>asterids</taxon>
        <taxon>campanulids</taxon>
        <taxon>Asterales</taxon>
        <taxon>Asteraceae</taxon>
        <taxon>Carduoideae</taxon>
        <taxon>Cardueae</taxon>
        <taxon>Centaureinae</taxon>
        <taxon>Centaurea</taxon>
    </lineage>
</organism>
<evidence type="ECO:0000313" key="7">
    <source>
        <dbReference type="Proteomes" id="UP001172457"/>
    </source>
</evidence>
<accession>A0AA38SQM5</accession>
<dbReference type="SMART" id="SM00292">
    <property type="entry name" value="BRCT"/>
    <property type="match status" value="1"/>
</dbReference>
<evidence type="ECO:0000256" key="2">
    <source>
        <dbReference type="ARBA" id="ARBA00022763"/>
    </source>
</evidence>
<dbReference type="PANTHER" id="PTHR23196">
    <property type="entry name" value="PAX TRANSCRIPTION ACTIVATION DOMAIN INTERACTING PROTEIN"/>
    <property type="match status" value="1"/>
</dbReference>
<proteinExistence type="predicted"/>
<dbReference type="InterPro" id="IPR036420">
    <property type="entry name" value="BRCT_dom_sf"/>
</dbReference>
<dbReference type="PANTHER" id="PTHR23196:SF1">
    <property type="entry name" value="PAX-INTERACTING PROTEIN 1"/>
    <property type="match status" value="1"/>
</dbReference>
<evidence type="ECO:0000256" key="3">
    <source>
        <dbReference type="ARBA" id="ARBA00023242"/>
    </source>
</evidence>
<evidence type="ECO:0000256" key="1">
    <source>
        <dbReference type="ARBA" id="ARBA00004123"/>
    </source>
</evidence>
<keyword evidence="7" id="KW-1185">Reference proteome</keyword>
<dbReference type="GO" id="GO:0005634">
    <property type="term" value="C:nucleus"/>
    <property type="evidence" value="ECO:0007669"/>
    <property type="project" value="UniProtKB-SubCell"/>
</dbReference>
<dbReference type="SUPFAM" id="SSF52113">
    <property type="entry name" value="BRCT domain"/>
    <property type="match status" value="1"/>
</dbReference>
<feature type="compositionally biased region" description="Basic residues" evidence="4">
    <location>
        <begin position="504"/>
        <end position="520"/>
    </location>
</feature>
<sequence length="1038" mass="116502">MDEFNDHEAGNEVDASVEDGGHLIAGAFDYAEEVESPIIHSQFVSLDEDTEELDISHFVGDLRALMVDDSDDEVVLDSEDELITEPKEGKVRGLWRRASVAGTPSLELRSSAGSNLTEKVSDNGPSSVHDEAHYRELLFGSSKERNLILDNGNVAIVDQDWYGRQCREDNIGSKDMETKSSKVDEIVNLKTPSVDFKNANGEVNVSANVSDSKLALGCYLESQEPGESSQANALDFVDHYLSISVVNSSPEVRIPKFDGIRSPLASGAKGSQSLAMKASLMAKIGGVSTFDWDDDQPEHGGEFFLKKKKELDIQREKHLGGRCKEELQELVLADSKRTLSSSAAQNSNHFSKVLQTDETERDATCVNEFEQLNEDEPEMFDVGFDTQMAAEAMEALLYLPPPKIDANEHEGLKMTPNDTLKGANMKKASEPFSFSLRADCDLRNDGITQKRVTNQRYQTSTFLHNHPQNQRELYLELPNVELAARGESSTKSCMDGNNLSEPKKKARKKSLKVVTRKKQKRDSDKENVRGGYRKRVDKCDTQHEVKTFSPVACRTRRGSSLKCSKRSEDTKCNLGYVTDGKQVDVFHKRKLGDLDPTFSRKRTKCPSSDSCELEATKRELFQKWPGHVHLDASTTSGHLKFDTWMWPKKKRTCRNMRQNAKLSKTHYVQSSVVGSAIGNSVMGPTETEGNFKEAFSMSSVKRKARSRKNLLKGLAIQKSGQSSLADVTNTKSYLMSTKMIPEALDQSEASYQPRKLTNEGCIQSLGGEEKMKDSLFKRKTPKSIMVSSAENRKQLGFTESLPDFSSKDLRRRRNKVEIRVLFSQSLEDDVVKQLRKIMRKLGISLAKDCSDATHYVSDRFARTKKMLEAMAFGKPIVTPLWLESCEEAKCIIDEKNYILRDAKKEKEIGFSMPISLNHARACPLLKDQRVFITPNVEPDRQMVENLVKAVHGEVMENIHQASMECNSSGDLIILSCEEDYEACVPFLDKGVAVYSSELLLNGIIIQKLEYARHQLFNEHVKMKRYARKKVGTWKAASS</sequence>
<name>A0AA38SQM5_9ASTR</name>
<feature type="region of interest" description="Disordered" evidence="4">
    <location>
        <begin position="108"/>
        <end position="127"/>
    </location>
</feature>
<keyword evidence="2" id="KW-0227">DNA damage</keyword>
<feature type="region of interest" description="Disordered" evidence="4">
    <location>
        <begin position="486"/>
        <end position="529"/>
    </location>
</feature>
<feature type="compositionally biased region" description="Polar residues" evidence="4">
    <location>
        <begin position="111"/>
        <end position="126"/>
    </location>
</feature>
<dbReference type="Gene3D" id="3.40.50.10190">
    <property type="entry name" value="BRCT domain"/>
    <property type="match status" value="2"/>
</dbReference>